<organism evidence="2 3">
    <name type="scientific">Ophiophagus hannah</name>
    <name type="common">King cobra</name>
    <name type="synonym">Naja hannah</name>
    <dbReference type="NCBI Taxonomy" id="8665"/>
    <lineage>
        <taxon>Eukaryota</taxon>
        <taxon>Metazoa</taxon>
        <taxon>Chordata</taxon>
        <taxon>Craniata</taxon>
        <taxon>Vertebrata</taxon>
        <taxon>Euteleostomi</taxon>
        <taxon>Lepidosauria</taxon>
        <taxon>Squamata</taxon>
        <taxon>Bifurcata</taxon>
        <taxon>Unidentata</taxon>
        <taxon>Episquamata</taxon>
        <taxon>Toxicofera</taxon>
        <taxon>Serpentes</taxon>
        <taxon>Colubroidea</taxon>
        <taxon>Elapidae</taxon>
        <taxon>Elapinae</taxon>
        <taxon>Ophiophagus</taxon>
    </lineage>
</organism>
<keyword evidence="3" id="KW-1185">Reference proteome</keyword>
<feature type="compositionally biased region" description="Basic and acidic residues" evidence="1">
    <location>
        <begin position="129"/>
        <end position="138"/>
    </location>
</feature>
<accession>V8N396</accession>
<name>V8N396_OPHHA</name>
<evidence type="ECO:0000256" key="1">
    <source>
        <dbReference type="SAM" id="MobiDB-lite"/>
    </source>
</evidence>
<gene>
    <name evidence="2" type="ORF">L345_18157</name>
</gene>
<feature type="compositionally biased region" description="Basic and acidic residues" evidence="1">
    <location>
        <begin position="145"/>
        <end position="177"/>
    </location>
</feature>
<dbReference type="Proteomes" id="UP000018936">
    <property type="component" value="Unassembled WGS sequence"/>
</dbReference>
<feature type="non-terminal residue" evidence="2">
    <location>
        <position position="1"/>
    </location>
</feature>
<evidence type="ECO:0000313" key="2">
    <source>
        <dbReference type="EMBL" id="ETE56133.1"/>
    </source>
</evidence>
<feature type="compositionally biased region" description="Basic and acidic residues" evidence="1">
    <location>
        <begin position="91"/>
        <end position="103"/>
    </location>
</feature>
<comment type="caution">
    <text evidence="2">The sequence shown here is derived from an EMBL/GenBank/DDBJ whole genome shotgun (WGS) entry which is preliminary data.</text>
</comment>
<feature type="compositionally biased region" description="Low complexity" evidence="1">
    <location>
        <begin position="79"/>
        <end position="90"/>
    </location>
</feature>
<protein>
    <submittedName>
        <fullName evidence="2">Uncharacterized protein</fullName>
    </submittedName>
</protein>
<proteinExistence type="predicted"/>
<dbReference type="AlphaFoldDB" id="V8N396"/>
<evidence type="ECO:0000313" key="3">
    <source>
        <dbReference type="Proteomes" id="UP000018936"/>
    </source>
</evidence>
<sequence>MQSAMRTMLSGRKGSAPARAMICRFSELGRIVTTSSVEPVRTASRCLSLEEELSATSGRGCIMQQEDPLQAAPLCKDTLSSLPPSLQSPLEPRDPPLSEEKPEQIAGPGCCHAIKREEKGRGRKAGQVKVEEGREGGREGGQSEGGKEGKKERWRKAGEKEEEGKEGGREGKKGGRREGRRKVGR</sequence>
<feature type="region of interest" description="Disordered" evidence="1">
    <location>
        <begin position="75"/>
        <end position="185"/>
    </location>
</feature>
<reference evidence="2 3" key="1">
    <citation type="journal article" date="2013" name="Proc. Natl. Acad. Sci. U.S.A.">
        <title>The king cobra genome reveals dynamic gene evolution and adaptation in the snake venom system.</title>
        <authorList>
            <person name="Vonk F.J."/>
            <person name="Casewell N.R."/>
            <person name="Henkel C.V."/>
            <person name="Heimberg A.M."/>
            <person name="Jansen H.J."/>
            <person name="McCleary R.J."/>
            <person name="Kerkkamp H.M."/>
            <person name="Vos R.A."/>
            <person name="Guerreiro I."/>
            <person name="Calvete J.J."/>
            <person name="Wuster W."/>
            <person name="Woods A.E."/>
            <person name="Logan J.M."/>
            <person name="Harrison R.A."/>
            <person name="Castoe T.A."/>
            <person name="de Koning A.P."/>
            <person name="Pollock D.D."/>
            <person name="Yandell M."/>
            <person name="Calderon D."/>
            <person name="Renjifo C."/>
            <person name="Currier R.B."/>
            <person name="Salgado D."/>
            <person name="Pla D."/>
            <person name="Sanz L."/>
            <person name="Hyder A.S."/>
            <person name="Ribeiro J.M."/>
            <person name="Arntzen J.W."/>
            <person name="van den Thillart G.E."/>
            <person name="Boetzer M."/>
            <person name="Pirovano W."/>
            <person name="Dirks R.P."/>
            <person name="Spaink H.P."/>
            <person name="Duboule D."/>
            <person name="McGlinn E."/>
            <person name="Kini R.M."/>
            <person name="Richardson M.K."/>
        </authorList>
    </citation>
    <scope>NUCLEOTIDE SEQUENCE</scope>
    <source>
        <tissue evidence="2">Blood</tissue>
    </source>
</reference>
<dbReference type="EMBL" id="AZIM01039557">
    <property type="protein sequence ID" value="ETE56133.1"/>
    <property type="molecule type" value="Genomic_DNA"/>
</dbReference>